<comment type="subcellular location">
    <subcellularLocation>
        <location evidence="1">Cytoplasm</location>
    </subcellularLocation>
</comment>
<dbReference type="EMBL" id="BMLS01000006">
    <property type="protein sequence ID" value="GGO72913.1"/>
    <property type="molecule type" value="Genomic_DNA"/>
</dbReference>
<dbReference type="AlphaFoldDB" id="A0A917Z205"/>
<evidence type="ECO:0000256" key="2">
    <source>
        <dbReference type="ARBA" id="ARBA00022490"/>
    </source>
</evidence>
<dbReference type="Proteomes" id="UP000606935">
    <property type="component" value="Unassembled WGS sequence"/>
</dbReference>
<comment type="caution">
    <text evidence="12">The sequence shown here is derived from an EMBL/GenBank/DDBJ whole genome shotgun (WGS) entry which is preliminary data.</text>
</comment>
<keyword evidence="2" id="KW-0963">Cytoplasm</keyword>
<dbReference type="CDD" id="cd00383">
    <property type="entry name" value="trans_reg_C"/>
    <property type="match status" value="1"/>
</dbReference>
<evidence type="ECO:0000313" key="12">
    <source>
        <dbReference type="EMBL" id="GGO72913.1"/>
    </source>
</evidence>
<dbReference type="Gene3D" id="6.10.250.690">
    <property type="match status" value="1"/>
</dbReference>
<keyword evidence="5" id="KW-0805">Transcription regulation</keyword>
<dbReference type="InterPro" id="IPR001789">
    <property type="entry name" value="Sig_transdc_resp-reg_receiver"/>
</dbReference>
<dbReference type="GO" id="GO:0000976">
    <property type="term" value="F:transcription cis-regulatory region binding"/>
    <property type="evidence" value="ECO:0007669"/>
    <property type="project" value="TreeGrafter"/>
</dbReference>
<dbReference type="InterPro" id="IPR001867">
    <property type="entry name" value="OmpR/PhoB-type_DNA-bd"/>
</dbReference>
<evidence type="ECO:0000256" key="1">
    <source>
        <dbReference type="ARBA" id="ARBA00004496"/>
    </source>
</evidence>
<evidence type="ECO:0000256" key="5">
    <source>
        <dbReference type="ARBA" id="ARBA00023015"/>
    </source>
</evidence>
<reference evidence="12" key="1">
    <citation type="journal article" date="2014" name="Int. J. Syst. Evol. Microbiol.">
        <title>Complete genome sequence of Corynebacterium casei LMG S-19264T (=DSM 44701T), isolated from a smear-ripened cheese.</title>
        <authorList>
            <consortium name="US DOE Joint Genome Institute (JGI-PGF)"/>
            <person name="Walter F."/>
            <person name="Albersmeier A."/>
            <person name="Kalinowski J."/>
            <person name="Ruckert C."/>
        </authorList>
    </citation>
    <scope>NUCLEOTIDE SEQUENCE</scope>
    <source>
        <strain evidence="12">CGMCC 1.7086</strain>
    </source>
</reference>
<evidence type="ECO:0000256" key="8">
    <source>
        <dbReference type="PROSITE-ProRule" id="PRU00169"/>
    </source>
</evidence>
<feature type="domain" description="OmpR/PhoB-type" evidence="11">
    <location>
        <begin position="124"/>
        <end position="218"/>
    </location>
</feature>
<dbReference type="InterPro" id="IPR036388">
    <property type="entry name" value="WH-like_DNA-bd_sf"/>
</dbReference>
<keyword evidence="6 9" id="KW-0238">DNA-binding</keyword>
<dbReference type="PROSITE" id="PS51755">
    <property type="entry name" value="OMPR_PHOB"/>
    <property type="match status" value="1"/>
</dbReference>
<evidence type="ECO:0000256" key="6">
    <source>
        <dbReference type="ARBA" id="ARBA00023125"/>
    </source>
</evidence>
<dbReference type="GO" id="GO:0000156">
    <property type="term" value="F:phosphorelay response regulator activity"/>
    <property type="evidence" value="ECO:0007669"/>
    <property type="project" value="TreeGrafter"/>
</dbReference>
<dbReference type="SMART" id="SM00862">
    <property type="entry name" value="Trans_reg_C"/>
    <property type="match status" value="1"/>
</dbReference>
<name>A0A917Z205_9ALTE</name>
<dbReference type="Gene3D" id="3.40.50.2300">
    <property type="match status" value="1"/>
</dbReference>
<dbReference type="InterPro" id="IPR039420">
    <property type="entry name" value="WalR-like"/>
</dbReference>
<feature type="domain" description="Response regulatory" evidence="10">
    <location>
        <begin position="2"/>
        <end position="116"/>
    </location>
</feature>
<reference evidence="12" key="2">
    <citation type="submission" date="2020-09" db="EMBL/GenBank/DDBJ databases">
        <authorList>
            <person name="Sun Q."/>
            <person name="Zhou Y."/>
        </authorList>
    </citation>
    <scope>NUCLEOTIDE SEQUENCE</scope>
    <source>
        <strain evidence="12">CGMCC 1.7086</strain>
    </source>
</reference>
<dbReference type="SUPFAM" id="SSF52172">
    <property type="entry name" value="CheY-like"/>
    <property type="match status" value="1"/>
</dbReference>
<keyword evidence="7" id="KW-0804">Transcription</keyword>
<evidence type="ECO:0000259" key="10">
    <source>
        <dbReference type="PROSITE" id="PS50110"/>
    </source>
</evidence>
<dbReference type="PANTHER" id="PTHR48111:SF35">
    <property type="entry name" value="TRANSCRIPTIONAL REGULATORY PROTEIN QSEB"/>
    <property type="match status" value="1"/>
</dbReference>
<feature type="modified residue" description="4-aspartylphosphate" evidence="8">
    <location>
        <position position="51"/>
    </location>
</feature>
<dbReference type="SMART" id="SM00448">
    <property type="entry name" value="REC"/>
    <property type="match status" value="1"/>
</dbReference>
<dbReference type="RefSeq" id="WP_188697530.1">
    <property type="nucleotide sequence ID" value="NZ_BMLS01000006.1"/>
</dbReference>
<dbReference type="InterPro" id="IPR011006">
    <property type="entry name" value="CheY-like_superfamily"/>
</dbReference>
<gene>
    <name evidence="12" type="ORF">GCM10010982_32200</name>
</gene>
<organism evidence="12 13">
    <name type="scientific">Bowmanella pacifica</name>
    <dbReference type="NCBI Taxonomy" id="502051"/>
    <lineage>
        <taxon>Bacteria</taxon>
        <taxon>Pseudomonadati</taxon>
        <taxon>Pseudomonadota</taxon>
        <taxon>Gammaproteobacteria</taxon>
        <taxon>Alteromonadales</taxon>
        <taxon>Alteromonadaceae</taxon>
        <taxon>Bowmanella</taxon>
    </lineage>
</organism>
<dbReference type="GO" id="GO:0006355">
    <property type="term" value="P:regulation of DNA-templated transcription"/>
    <property type="evidence" value="ECO:0007669"/>
    <property type="project" value="InterPro"/>
</dbReference>
<evidence type="ECO:0000256" key="4">
    <source>
        <dbReference type="ARBA" id="ARBA00023012"/>
    </source>
</evidence>
<sequence>MHVLLIEDDQSIANGICLGLSAQGAVIDQVGNVSQAKVMLKQHLFDAAILDLNLPDADGLTLLRWLRSQQNPIPVLILTARDSIDDKVAGLHCGADDYLLKPFDLRELMARLQALLRRHQSRPTHALTHGNIQYDPIACQAYLDGIEVNLSRREQALLHTLLSNPKRVFSTEQLKDALYGTLDDIESNALNVHIFNLRKKLGSGVIDTVRGLGYRLGDKAGAI</sequence>
<dbReference type="Pfam" id="PF00486">
    <property type="entry name" value="Trans_reg_C"/>
    <property type="match status" value="1"/>
</dbReference>
<dbReference type="CDD" id="cd17624">
    <property type="entry name" value="REC_OmpR_PmrA-like"/>
    <property type="match status" value="1"/>
</dbReference>
<dbReference type="GO" id="GO:0005829">
    <property type="term" value="C:cytosol"/>
    <property type="evidence" value="ECO:0007669"/>
    <property type="project" value="TreeGrafter"/>
</dbReference>
<accession>A0A917Z205</accession>
<evidence type="ECO:0000256" key="9">
    <source>
        <dbReference type="PROSITE-ProRule" id="PRU01091"/>
    </source>
</evidence>
<evidence type="ECO:0000256" key="3">
    <source>
        <dbReference type="ARBA" id="ARBA00022553"/>
    </source>
</evidence>
<dbReference type="Gene3D" id="1.10.10.10">
    <property type="entry name" value="Winged helix-like DNA-binding domain superfamily/Winged helix DNA-binding domain"/>
    <property type="match status" value="1"/>
</dbReference>
<dbReference type="Pfam" id="PF00072">
    <property type="entry name" value="Response_reg"/>
    <property type="match status" value="1"/>
</dbReference>
<dbReference type="PROSITE" id="PS50110">
    <property type="entry name" value="RESPONSE_REGULATORY"/>
    <property type="match status" value="1"/>
</dbReference>
<keyword evidence="4" id="KW-0902">Two-component regulatory system</keyword>
<protein>
    <submittedName>
        <fullName evidence="12">DNA-binding response regulator</fullName>
    </submittedName>
</protein>
<dbReference type="PANTHER" id="PTHR48111">
    <property type="entry name" value="REGULATOR OF RPOS"/>
    <property type="match status" value="1"/>
</dbReference>
<feature type="DNA-binding region" description="OmpR/PhoB-type" evidence="9">
    <location>
        <begin position="124"/>
        <end position="218"/>
    </location>
</feature>
<evidence type="ECO:0000256" key="7">
    <source>
        <dbReference type="ARBA" id="ARBA00023163"/>
    </source>
</evidence>
<keyword evidence="3 8" id="KW-0597">Phosphoprotein</keyword>
<evidence type="ECO:0000313" key="13">
    <source>
        <dbReference type="Proteomes" id="UP000606935"/>
    </source>
</evidence>
<proteinExistence type="predicted"/>
<dbReference type="GO" id="GO:0032993">
    <property type="term" value="C:protein-DNA complex"/>
    <property type="evidence" value="ECO:0007669"/>
    <property type="project" value="TreeGrafter"/>
</dbReference>
<keyword evidence="13" id="KW-1185">Reference proteome</keyword>
<evidence type="ECO:0000259" key="11">
    <source>
        <dbReference type="PROSITE" id="PS51755"/>
    </source>
</evidence>